<dbReference type="PATRIC" id="fig|477184.5.peg.2276"/>
<gene>
    <name evidence="6" type="ORF">KYC_11458</name>
</gene>
<dbReference type="InterPro" id="IPR006311">
    <property type="entry name" value="TAT_signal"/>
</dbReference>
<name>H0F698_9BURK</name>
<comment type="similarity">
    <text evidence="1">Belongs to the bacterial phospholipase C family.</text>
</comment>
<dbReference type="eggNOG" id="COG3511">
    <property type="taxonomic scope" value="Bacteria"/>
</dbReference>
<dbReference type="GO" id="GO:0034480">
    <property type="term" value="F:phosphatidylcholine phospholipase C activity"/>
    <property type="evidence" value="ECO:0007669"/>
    <property type="project" value="UniProtKB-EC"/>
</dbReference>
<keyword evidence="3" id="KW-0378">Hydrolase</keyword>
<evidence type="ECO:0000313" key="6">
    <source>
        <dbReference type="EMBL" id="EHK66376.1"/>
    </source>
</evidence>
<dbReference type="NCBIfam" id="TIGR03396">
    <property type="entry name" value="PC_PLC"/>
    <property type="match status" value="1"/>
</dbReference>
<feature type="domain" description="Bacterial phospholipase C C-terminal" evidence="5">
    <location>
        <begin position="622"/>
        <end position="700"/>
    </location>
</feature>
<dbReference type="Pfam" id="PF05506">
    <property type="entry name" value="PLipase_C_C"/>
    <property type="match status" value="2"/>
</dbReference>
<dbReference type="InterPro" id="IPR008475">
    <property type="entry name" value="PLipase_C_C"/>
</dbReference>
<feature type="region of interest" description="Disordered" evidence="4">
    <location>
        <begin position="498"/>
        <end position="523"/>
    </location>
</feature>
<sequence>MGFRSSGQPMNSRRNFLRNSAALAGASSALALFPAAIRRALAIPANHRTGTIRDVEHIVIFMQENRSFDHYFGGLAGVRGFGDRFPIPVPDSPDARHRTVWAQYNGKPDEGAPRTVLPYRLDTREAYETMRVASTPHTWSNAQDAWDAGRMGGWPAAKKNHSMAYYTEADMPFQYAMARAFTVCDAYHCSFTGGTNTNRLFLWSGTNDGLAKGNGPALGNVYNKLTGGDPAGAYTWTTYPERLERAGVTWRIYQNMADNYSLNPTAGFKAYRDAYQGLPGSMAALKDKALTTRDLDLLRQDVLDGALPQVTWICATKAGSEHPSPSSPAQGADYTARVLDALTANPEVWSKTVLLLMFDENDGFFDHMPPPAPPSRKAAGELAGASTADTAGEYHEHLAGVEKDDTPAHLHGVYGLGPRVPMYVLSPWTKGGWVNSQVFDHTSVLRFVERRFGVAEPNISPWRRAVCGDLTSIFDFAAPDHQDLLRGLPATAERAAQAAALPGTVKPPAPLSPGLARQETGVRPSRALPYALHTDARVQDGRVQLRFRNTGAAGAVLHVYNRLDLESGPRRYTVESGKELEGSWNAAGDGRYDLWVLGPNGFHRHCAGNAGQAAAPALQAAADYEGPGAPLRLTLHNPDARPRACRIAANAYDYPRESEVALAAGQTLSLSWDMSRTGGWYDLSVHDKEDPSYLRRLAGRIENGAHSTSDPAMGQELILQWTPHA</sequence>
<evidence type="ECO:0000259" key="5">
    <source>
        <dbReference type="Pfam" id="PF05506"/>
    </source>
</evidence>
<dbReference type="CDD" id="cd16014">
    <property type="entry name" value="PLC"/>
    <property type="match status" value="1"/>
</dbReference>
<proteinExistence type="inferred from homology"/>
<reference evidence="6 7" key="1">
    <citation type="journal article" date="2012" name="J. Bacteriol.">
        <title>Genome sequence of the highly efficient arsenite-oxidizing bacterium Achromobacter arsenitoxydans SY8.</title>
        <authorList>
            <person name="Li X."/>
            <person name="Hu Y."/>
            <person name="Gong J."/>
            <person name="Lin Y."/>
            <person name="Johnstone L."/>
            <person name="Rensing C."/>
            <person name="Wang G."/>
        </authorList>
    </citation>
    <scope>NUCLEOTIDE SEQUENCE [LARGE SCALE GENOMIC DNA]</scope>
    <source>
        <strain evidence="6 7">SY8</strain>
    </source>
</reference>
<dbReference type="InterPro" id="IPR007312">
    <property type="entry name" value="Phosphoesterase"/>
</dbReference>
<dbReference type="AlphaFoldDB" id="H0F698"/>
<evidence type="ECO:0000256" key="3">
    <source>
        <dbReference type="ARBA" id="ARBA00022801"/>
    </source>
</evidence>
<protein>
    <recommendedName>
        <fullName evidence="2">phospholipase C</fullName>
        <ecNumber evidence="2">3.1.4.3</ecNumber>
    </recommendedName>
</protein>
<dbReference type="EMBL" id="AGUF01000042">
    <property type="protein sequence ID" value="EHK66376.1"/>
    <property type="molecule type" value="Genomic_DNA"/>
</dbReference>
<dbReference type="GO" id="GO:0016042">
    <property type="term" value="P:lipid catabolic process"/>
    <property type="evidence" value="ECO:0007669"/>
    <property type="project" value="InterPro"/>
</dbReference>
<dbReference type="PANTHER" id="PTHR31956:SF36">
    <property type="entry name" value="NON-HEMOLYTIC PHOSPHOLIPASE C"/>
    <property type="match status" value="1"/>
</dbReference>
<dbReference type="EC" id="3.1.4.3" evidence="2"/>
<comment type="caution">
    <text evidence="6">The sequence shown here is derived from an EMBL/GenBank/DDBJ whole genome shotgun (WGS) entry which is preliminary data.</text>
</comment>
<dbReference type="InterPro" id="IPR017850">
    <property type="entry name" value="Alkaline_phosphatase_core_sf"/>
</dbReference>
<keyword evidence="7" id="KW-1185">Reference proteome</keyword>
<dbReference type="Proteomes" id="UP000003113">
    <property type="component" value="Unassembled WGS sequence"/>
</dbReference>
<dbReference type="InterPro" id="IPR017767">
    <property type="entry name" value="PC-PLC"/>
</dbReference>
<organism evidence="6 7">
    <name type="scientific">Achromobacter arsenitoxydans SY8</name>
    <dbReference type="NCBI Taxonomy" id="477184"/>
    <lineage>
        <taxon>Bacteria</taxon>
        <taxon>Pseudomonadati</taxon>
        <taxon>Pseudomonadota</taxon>
        <taxon>Betaproteobacteria</taxon>
        <taxon>Burkholderiales</taxon>
        <taxon>Alcaligenaceae</taxon>
        <taxon>Achromobacter</taxon>
    </lineage>
</organism>
<dbReference type="STRING" id="477184.KYC_11458"/>
<dbReference type="Gene3D" id="3.40.720.10">
    <property type="entry name" value="Alkaline Phosphatase, subunit A"/>
    <property type="match status" value="2"/>
</dbReference>
<accession>H0F698</accession>
<dbReference type="Pfam" id="PF04185">
    <property type="entry name" value="Phosphoesterase"/>
    <property type="match status" value="1"/>
</dbReference>
<evidence type="ECO:0000256" key="2">
    <source>
        <dbReference type="ARBA" id="ARBA00012018"/>
    </source>
</evidence>
<evidence type="ECO:0000313" key="7">
    <source>
        <dbReference type="Proteomes" id="UP000003113"/>
    </source>
</evidence>
<feature type="domain" description="Bacterial phospholipase C C-terminal" evidence="5">
    <location>
        <begin position="524"/>
        <end position="609"/>
    </location>
</feature>
<evidence type="ECO:0000256" key="1">
    <source>
        <dbReference type="ARBA" id="ARBA00009717"/>
    </source>
</evidence>
<dbReference type="PROSITE" id="PS51318">
    <property type="entry name" value="TAT"/>
    <property type="match status" value="1"/>
</dbReference>
<dbReference type="PANTHER" id="PTHR31956">
    <property type="entry name" value="NON-SPECIFIC PHOSPHOLIPASE C4-RELATED"/>
    <property type="match status" value="1"/>
</dbReference>
<evidence type="ECO:0000256" key="4">
    <source>
        <dbReference type="SAM" id="MobiDB-lite"/>
    </source>
</evidence>